<gene>
    <name evidence="1" type="ORF">EWH70_34970</name>
</gene>
<keyword evidence="2" id="KW-1185">Reference proteome</keyword>
<evidence type="ECO:0000313" key="1">
    <source>
        <dbReference type="EMBL" id="RZQ59281.1"/>
    </source>
</evidence>
<accession>A0A4Q7IWI3</accession>
<dbReference type="AlphaFoldDB" id="A0A4Q7IWI3"/>
<organism evidence="1 2">
    <name type="scientific">Amycolatopsis suaedae</name>
    <dbReference type="NCBI Taxonomy" id="2510978"/>
    <lineage>
        <taxon>Bacteria</taxon>
        <taxon>Bacillati</taxon>
        <taxon>Actinomycetota</taxon>
        <taxon>Actinomycetes</taxon>
        <taxon>Pseudonocardiales</taxon>
        <taxon>Pseudonocardiaceae</taxon>
        <taxon>Amycolatopsis</taxon>
    </lineage>
</organism>
<protein>
    <submittedName>
        <fullName evidence="1">Uncharacterized protein</fullName>
    </submittedName>
</protein>
<proteinExistence type="predicted"/>
<evidence type="ECO:0000313" key="2">
    <source>
        <dbReference type="Proteomes" id="UP000292003"/>
    </source>
</evidence>
<sequence length="93" mass="9769">MKIFTMKDNPGTGLSTAAARMRDRQGFGASGELHARNAFVACGERVFEGTAVAGVAGLDTLQVRDGVPALYAPTFKPVQIPVHVPSSPSERSP</sequence>
<dbReference type="Proteomes" id="UP000292003">
    <property type="component" value="Unassembled WGS sequence"/>
</dbReference>
<dbReference type="RefSeq" id="WP_130479891.1">
    <property type="nucleotide sequence ID" value="NZ_SFCC01000027.1"/>
</dbReference>
<name>A0A4Q7IWI3_9PSEU</name>
<reference evidence="1 2" key="1">
    <citation type="submission" date="2019-02" db="EMBL/GenBank/DDBJ databases">
        <title>Draft genome sequence of Amycolatopsis sp. 8-3EHSu isolated from roots of Suaeda maritima.</title>
        <authorList>
            <person name="Duangmal K."/>
            <person name="Chantavorakit T."/>
        </authorList>
    </citation>
    <scope>NUCLEOTIDE SEQUENCE [LARGE SCALE GENOMIC DNA]</scope>
    <source>
        <strain evidence="1 2">8-3EHSu</strain>
    </source>
</reference>
<comment type="caution">
    <text evidence="1">The sequence shown here is derived from an EMBL/GenBank/DDBJ whole genome shotgun (WGS) entry which is preliminary data.</text>
</comment>
<dbReference type="EMBL" id="SFCC01000027">
    <property type="protein sequence ID" value="RZQ59281.1"/>
    <property type="molecule type" value="Genomic_DNA"/>
</dbReference>